<keyword evidence="3" id="KW-0732">Signal</keyword>
<keyword evidence="4 7" id="KW-1133">Transmembrane helix</keyword>
<dbReference type="SMART" id="SM00321">
    <property type="entry name" value="WSC"/>
    <property type="match status" value="1"/>
</dbReference>
<feature type="domain" description="WSC" evidence="8">
    <location>
        <begin position="60"/>
        <end position="155"/>
    </location>
</feature>
<evidence type="ECO:0000256" key="7">
    <source>
        <dbReference type="SAM" id="Phobius"/>
    </source>
</evidence>
<protein>
    <recommendedName>
        <fullName evidence="8">WSC domain-containing protein</fullName>
    </recommendedName>
</protein>
<dbReference type="PROSITE" id="PS51212">
    <property type="entry name" value="WSC"/>
    <property type="match status" value="1"/>
</dbReference>
<name>A0A8B6GE25_MYTGA</name>
<evidence type="ECO:0000259" key="8">
    <source>
        <dbReference type="PROSITE" id="PS51212"/>
    </source>
</evidence>
<evidence type="ECO:0000313" key="10">
    <source>
        <dbReference type="Proteomes" id="UP000596742"/>
    </source>
</evidence>
<feature type="transmembrane region" description="Helical" evidence="7">
    <location>
        <begin position="255"/>
        <end position="275"/>
    </location>
</feature>
<keyword evidence="5 7" id="KW-0472">Membrane</keyword>
<dbReference type="OrthoDB" id="5985073at2759"/>
<dbReference type="InterPro" id="IPR002889">
    <property type="entry name" value="WSC_carb-bd"/>
</dbReference>
<reference evidence="9" key="1">
    <citation type="submission" date="2018-11" db="EMBL/GenBank/DDBJ databases">
        <authorList>
            <person name="Alioto T."/>
            <person name="Alioto T."/>
        </authorList>
    </citation>
    <scope>NUCLEOTIDE SEQUENCE</scope>
</reference>
<dbReference type="AlphaFoldDB" id="A0A8B6GE25"/>
<dbReference type="Proteomes" id="UP000596742">
    <property type="component" value="Unassembled WGS sequence"/>
</dbReference>
<proteinExistence type="predicted"/>
<evidence type="ECO:0000256" key="5">
    <source>
        <dbReference type="ARBA" id="ARBA00023136"/>
    </source>
</evidence>
<keyword evidence="10" id="KW-1185">Reference proteome</keyword>
<dbReference type="PANTHER" id="PTHR24269">
    <property type="entry name" value="KREMEN PROTEIN"/>
    <property type="match status" value="1"/>
</dbReference>
<evidence type="ECO:0000256" key="4">
    <source>
        <dbReference type="ARBA" id="ARBA00022989"/>
    </source>
</evidence>
<evidence type="ECO:0000256" key="1">
    <source>
        <dbReference type="ARBA" id="ARBA00004167"/>
    </source>
</evidence>
<organism evidence="9 10">
    <name type="scientific">Mytilus galloprovincialis</name>
    <name type="common">Mediterranean mussel</name>
    <dbReference type="NCBI Taxonomy" id="29158"/>
    <lineage>
        <taxon>Eukaryota</taxon>
        <taxon>Metazoa</taxon>
        <taxon>Spiralia</taxon>
        <taxon>Lophotrochozoa</taxon>
        <taxon>Mollusca</taxon>
        <taxon>Bivalvia</taxon>
        <taxon>Autobranchia</taxon>
        <taxon>Pteriomorphia</taxon>
        <taxon>Mytilida</taxon>
        <taxon>Mytiloidea</taxon>
        <taxon>Mytilidae</taxon>
        <taxon>Mytilinae</taxon>
        <taxon>Mytilus</taxon>
    </lineage>
</organism>
<comment type="subcellular location">
    <subcellularLocation>
        <location evidence="1">Membrane</location>
        <topology evidence="1">Single-pass membrane protein</topology>
    </subcellularLocation>
</comment>
<gene>
    <name evidence="9" type="ORF">MGAL_10B071650</name>
</gene>
<evidence type="ECO:0000313" key="9">
    <source>
        <dbReference type="EMBL" id="VDI62672.1"/>
    </source>
</evidence>
<evidence type="ECO:0000256" key="3">
    <source>
        <dbReference type="ARBA" id="ARBA00022729"/>
    </source>
</evidence>
<evidence type="ECO:0000256" key="2">
    <source>
        <dbReference type="ARBA" id="ARBA00022692"/>
    </source>
</evidence>
<keyword evidence="2 7" id="KW-0812">Transmembrane</keyword>
<dbReference type="Pfam" id="PF01822">
    <property type="entry name" value="WSC"/>
    <property type="match status" value="1"/>
</dbReference>
<accession>A0A8B6GE25</accession>
<evidence type="ECO:0000256" key="6">
    <source>
        <dbReference type="ARBA" id="ARBA00023180"/>
    </source>
</evidence>
<dbReference type="GO" id="GO:0005886">
    <property type="term" value="C:plasma membrane"/>
    <property type="evidence" value="ECO:0007669"/>
    <property type="project" value="TreeGrafter"/>
</dbReference>
<comment type="caution">
    <text evidence="9">The sequence shown here is derived from an EMBL/GenBank/DDBJ whole genome shotgun (WGS) entry which is preliminary data.</text>
</comment>
<keyword evidence="6" id="KW-0325">Glycoprotein</keyword>
<dbReference type="PANTHER" id="PTHR24269:SF16">
    <property type="entry name" value="PROTEIN SLG1"/>
    <property type="match status" value="1"/>
</dbReference>
<dbReference type="EMBL" id="UYJE01008283">
    <property type="protein sequence ID" value="VDI62672.1"/>
    <property type="molecule type" value="Genomic_DNA"/>
</dbReference>
<dbReference type="InterPro" id="IPR051836">
    <property type="entry name" value="Kremen_rcpt"/>
</dbReference>
<sequence>MSKSFGACPYLSQGNGLLMSITFYQRRHYCKSENLFIACNGCQEIYSATGQFTIAILLTGKQYMGCYVDQHPRTLPYGKLNDNTMTNDKCVSHCCSILDDATYMGTQAYIQCFCTNVTNTDNFALSPPTECNMDCGGNPGETCGGSYRLSVYKIECVTDTTVDTYSPSSSYIPSVTTDITTESTTDVLTSTVADRCSECSCANCLQINSTVWTTEELAEKLTLLKNAISINKKETKSYKATKISAYDPRKSSRNIGIVGIALLIVPVIFVIVMDIQRIFK</sequence>